<dbReference type="EMBL" id="LAVV01008316">
    <property type="protein sequence ID" value="KNZ53139.1"/>
    <property type="molecule type" value="Genomic_DNA"/>
</dbReference>
<name>A0A0L6UX99_9BASI</name>
<evidence type="ECO:0000313" key="2">
    <source>
        <dbReference type="Proteomes" id="UP000037035"/>
    </source>
</evidence>
<organism evidence="1 2">
    <name type="scientific">Puccinia sorghi</name>
    <dbReference type="NCBI Taxonomy" id="27349"/>
    <lineage>
        <taxon>Eukaryota</taxon>
        <taxon>Fungi</taxon>
        <taxon>Dikarya</taxon>
        <taxon>Basidiomycota</taxon>
        <taxon>Pucciniomycotina</taxon>
        <taxon>Pucciniomycetes</taxon>
        <taxon>Pucciniales</taxon>
        <taxon>Pucciniaceae</taxon>
        <taxon>Puccinia</taxon>
    </lineage>
</organism>
<proteinExistence type="predicted"/>
<sequence length="235" mass="26380">MSCVPFPNTISVVKIFKGIKVNPNHHYTLHIPEQLALWRPLGGVAEWSGKWCIGKLCSLETKNWLGLFLLLALAFCQIKQLEAKEDLQLFLASEIPEDGQQKKHGRPVMVDINLYQNLLTHAHTINPVVCYYLNQRSRCTCYSPTTVCSSSITGPEWGQMAFPKGPPRTFFFWLYTKKTVLGFMKPGNLEIVPAKCIDTIAAYWLLPEATFCLSKGIILTPVNHLGSLEINAVTS</sequence>
<protein>
    <submittedName>
        <fullName evidence="1">Uncharacterized protein</fullName>
    </submittedName>
</protein>
<evidence type="ECO:0000313" key="1">
    <source>
        <dbReference type="EMBL" id="KNZ53139.1"/>
    </source>
</evidence>
<dbReference type="Proteomes" id="UP000037035">
    <property type="component" value="Unassembled WGS sequence"/>
</dbReference>
<accession>A0A0L6UX99</accession>
<gene>
    <name evidence="1" type="ORF">VP01_3332g2</name>
</gene>
<dbReference type="OrthoDB" id="2518099at2759"/>
<dbReference type="AlphaFoldDB" id="A0A0L6UX99"/>
<reference evidence="1 2" key="1">
    <citation type="submission" date="2015-08" db="EMBL/GenBank/DDBJ databases">
        <title>Next Generation Sequencing and Analysis of the Genome of Puccinia sorghi L Schw, the Causal Agent of Maize Common Rust.</title>
        <authorList>
            <person name="Rochi L."/>
            <person name="Burguener G."/>
            <person name="Darino M."/>
            <person name="Turjanski A."/>
            <person name="Kreff E."/>
            <person name="Dieguez M.J."/>
            <person name="Sacco F."/>
        </authorList>
    </citation>
    <scope>NUCLEOTIDE SEQUENCE [LARGE SCALE GENOMIC DNA]</scope>
    <source>
        <strain evidence="1 2">RO10H11247</strain>
    </source>
</reference>
<dbReference type="STRING" id="27349.A0A0L6UX99"/>
<comment type="caution">
    <text evidence="1">The sequence shown here is derived from an EMBL/GenBank/DDBJ whole genome shotgun (WGS) entry which is preliminary data.</text>
</comment>
<dbReference type="VEuPathDB" id="FungiDB:VP01_3332g2"/>
<keyword evidence="2" id="KW-1185">Reference proteome</keyword>